<evidence type="ECO:0000313" key="5">
    <source>
        <dbReference type="EMBL" id="CAI3992369.1"/>
    </source>
</evidence>
<evidence type="ECO:0000256" key="4">
    <source>
        <dbReference type="SAM" id="MobiDB-lite"/>
    </source>
</evidence>
<feature type="repeat" description="ANK" evidence="3">
    <location>
        <begin position="217"/>
        <end position="249"/>
    </location>
</feature>
<feature type="region of interest" description="Disordered" evidence="4">
    <location>
        <begin position="249"/>
        <end position="283"/>
    </location>
</feature>
<dbReference type="OrthoDB" id="293356at2759"/>
<dbReference type="SMART" id="SM00248">
    <property type="entry name" value="ANK"/>
    <property type="match status" value="4"/>
</dbReference>
<dbReference type="InterPro" id="IPR050663">
    <property type="entry name" value="Ankyrin-SOCS_Box"/>
</dbReference>
<protein>
    <submittedName>
        <fullName evidence="6">Ankyrin repeat domain-containing protein 50</fullName>
    </submittedName>
</protein>
<dbReference type="EMBL" id="CAMXCT010001702">
    <property type="protein sequence ID" value="CAI3992369.1"/>
    <property type="molecule type" value="Genomic_DNA"/>
</dbReference>
<dbReference type="GO" id="GO:0000976">
    <property type="term" value="F:transcription cis-regulatory region binding"/>
    <property type="evidence" value="ECO:0007669"/>
    <property type="project" value="TreeGrafter"/>
</dbReference>
<accession>A0A9P1CI08</accession>
<reference evidence="5" key="1">
    <citation type="submission" date="2022-10" db="EMBL/GenBank/DDBJ databases">
        <authorList>
            <person name="Chen Y."/>
            <person name="Dougan E. K."/>
            <person name="Chan C."/>
            <person name="Rhodes N."/>
            <person name="Thang M."/>
        </authorList>
    </citation>
    <scope>NUCLEOTIDE SEQUENCE</scope>
</reference>
<feature type="compositionally biased region" description="Polar residues" evidence="4">
    <location>
        <begin position="263"/>
        <end position="278"/>
    </location>
</feature>
<keyword evidence="1" id="KW-0677">Repeat</keyword>
<dbReference type="Proteomes" id="UP001152797">
    <property type="component" value="Unassembled WGS sequence"/>
</dbReference>
<evidence type="ECO:0000256" key="2">
    <source>
        <dbReference type="ARBA" id="ARBA00023043"/>
    </source>
</evidence>
<keyword evidence="2 3" id="KW-0040">ANK repeat</keyword>
<feature type="repeat" description="ANK" evidence="3">
    <location>
        <begin position="119"/>
        <end position="151"/>
    </location>
</feature>
<feature type="repeat" description="ANK" evidence="3">
    <location>
        <begin position="154"/>
        <end position="180"/>
    </location>
</feature>
<sequence>MADPPELTVQWLSSGAVLGRFRAAELDVCDAVSVGAVKRRLVPLVHQPRFKLKLLRGSDVLKNEEELTLPEALQLVVLSRYQQMTREQMIYVLDVARRDVAAEMEQFLQLPMDPDVSADGDTALHCAAASGSVGCCRLLLEARANLELPSARYNDHRPLQVACQAGELEIVQLLLAARADQHQAPPALHLASYHGAADMVRLLLAQRGRADELDREQDATPLRLACQQNHLEVVRSLLEAKATANKACEDGSTPLPLERPLRKTSTSSMAQKEFQSPQSMPPARAVAKVAKHLGIHRKLYSLFLGVSLKYETLVK</sequence>
<dbReference type="PROSITE" id="PS50297">
    <property type="entry name" value="ANK_REP_REGION"/>
    <property type="match status" value="3"/>
</dbReference>
<dbReference type="InterPro" id="IPR002110">
    <property type="entry name" value="Ankyrin_rpt"/>
</dbReference>
<dbReference type="AlphaFoldDB" id="A0A9P1CI08"/>
<keyword evidence="7" id="KW-1185">Reference proteome</keyword>
<dbReference type="EMBL" id="CAMXCT030001702">
    <property type="protein sequence ID" value="CAL4779681.1"/>
    <property type="molecule type" value="Genomic_DNA"/>
</dbReference>
<dbReference type="PANTHER" id="PTHR24193">
    <property type="entry name" value="ANKYRIN REPEAT PROTEIN"/>
    <property type="match status" value="1"/>
</dbReference>
<dbReference type="SUPFAM" id="SSF48403">
    <property type="entry name" value="Ankyrin repeat"/>
    <property type="match status" value="1"/>
</dbReference>
<gene>
    <name evidence="5" type="ORF">C1SCF055_LOCUS19205</name>
</gene>
<name>A0A9P1CI08_9DINO</name>
<dbReference type="GO" id="GO:0005634">
    <property type="term" value="C:nucleus"/>
    <property type="evidence" value="ECO:0007669"/>
    <property type="project" value="TreeGrafter"/>
</dbReference>
<dbReference type="GO" id="GO:0045944">
    <property type="term" value="P:positive regulation of transcription by RNA polymerase II"/>
    <property type="evidence" value="ECO:0007669"/>
    <property type="project" value="TreeGrafter"/>
</dbReference>
<evidence type="ECO:0000313" key="6">
    <source>
        <dbReference type="EMBL" id="CAL4779681.1"/>
    </source>
</evidence>
<reference evidence="6 7" key="2">
    <citation type="submission" date="2024-05" db="EMBL/GenBank/DDBJ databases">
        <authorList>
            <person name="Chen Y."/>
            <person name="Shah S."/>
            <person name="Dougan E. K."/>
            <person name="Thang M."/>
            <person name="Chan C."/>
        </authorList>
    </citation>
    <scope>NUCLEOTIDE SEQUENCE [LARGE SCALE GENOMIC DNA]</scope>
</reference>
<evidence type="ECO:0000313" key="7">
    <source>
        <dbReference type="Proteomes" id="UP001152797"/>
    </source>
</evidence>
<dbReference type="PROSITE" id="PS50088">
    <property type="entry name" value="ANK_REPEAT"/>
    <property type="match status" value="3"/>
</dbReference>
<dbReference type="PANTHER" id="PTHR24193:SF121">
    <property type="entry name" value="ADA2A-CONTAINING COMPLEX COMPONENT 3, ISOFORM D"/>
    <property type="match status" value="1"/>
</dbReference>
<proteinExistence type="predicted"/>
<comment type="caution">
    <text evidence="5">The sequence shown here is derived from an EMBL/GenBank/DDBJ whole genome shotgun (WGS) entry which is preliminary data.</text>
</comment>
<dbReference type="Pfam" id="PF12796">
    <property type="entry name" value="Ank_2"/>
    <property type="match status" value="2"/>
</dbReference>
<dbReference type="Gene3D" id="1.25.40.20">
    <property type="entry name" value="Ankyrin repeat-containing domain"/>
    <property type="match status" value="2"/>
</dbReference>
<evidence type="ECO:0000256" key="3">
    <source>
        <dbReference type="PROSITE-ProRule" id="PRU00023"/>
    </source>
</evidence>
<evidence type="ECO:0000256" key="1">
    <source>
        <dbReference type="ARBA" id="ARBA00022737"/>
    </source>
</evidence>
<dbReference type="EMBL" id="CAMXCT020001702">
    <property type="protein sequence ID" value="CAL1145744.1"/>
    <property type="molecule type" value="Genomic_DNA"/>
</dbReference>
<organism evidence="5">
    <name type="scientific">Cladocopium goreaui</name>
    <dbReference type="NCBI Taxonomy" id="2562237"/>
    <lineage>
        <taxon>Eukaryota</taxon>
        <taxon>Sar</taxon>
        <taxon>Alveolata</taxon>
        <taxon>Dinophyceae</taxon>
        <taxon>Suessiales</taxon>
        <taxon>Symbiodiniaceae</taxon>
        <taxon>Cladocopium</taxon>
    </lineage>
</organism>
<dbReference type="InterPro" id="IPR036770">
    <property type="entry name" value="Ankyrin_rpt-contain_sf"/>
</dbReference>